<organism evidence="8 9">
    <name type="scientific">Anoxybacter fermentans</name>
    <dbReference type="NCBI Taxonomy" id="1323375"/>
    <lineage>
        <taxon>Bacteria</taxon>
        <taxon>Bacillati</taxon>
        <taxon>Bacillota</taxon>
        <taxon>Clostridia</taxon>
        <taxon>Halanaerobiales</taxon>
        <taxon>Anoxybacter</taxon>
    </lineage>
</organism>
<dbReference type="Gene3D" id="3.20.20.70">
    <property type="entry name" value="Aldolase class I"/>
    <property type="match status" value="1"/>
</dbReference>
<dbReference type="SFLD" id="SFLDS00029">
    <property type="entry name" value="Radical_SAM"/>
    <property type="match status" value="1"/>
</dbReference>
<dbReference type="SFLD" id="SFLDG01386">
    <property type="entry name" value="main_SPASM_domain-containing"/>
    <property type="match status" value="1"/>
</dbReference>
<dbReference type="PROSITE" id="PS51918">
    <property type="entry name" value="RADICAL_SAM"/>
    <property type="match status" value="1"/>
</dbReference>
<dbReference type="EMBL" id="CP016379">
    <property type="protein sequence ID" value="AZR73343.1"/>
    <property type="molecule type" value="Genomic_DNA"/>
</dbReference>
<accession>A0A3S9SYC4</accession>
<feature type="domain" description="Radical SAM core" evidence="7">
    <location>
        <begin position="64"/>
        <end position="288"/>
    </location>
</feature>
<dbReference type="AlphaFoldDB" id="A0A3S9SYC4"/>
<keyword evidence="9" id="KW-1185">Reference proteome</keyword>
<evidence type="ECO:0000256" key="1">
    <source>
        <dbReference type="ARBA" id="ARBA00001966"/>
    </source>
</evidence>
<evidence type="ECO:0000256" key="5">
    <source>
        <dbReference type="ARBA" id="ARBA00023004"/>
    </source>
</evidence>
<keyword evidence="6" id="KW-0411">Iron-sulfur</keyword>
<evidence type="ECO:0000313" key="8">
    <source>
        <dbReference type="EMBL" id="AZR73343.1"/>
    </source>
</evidence>
<keyword evidence="5" id="KW-0408">Iron</keyword>
<dbReference type="GO" id="GO:0051539">
    <property type="term" value="F:4 iron, 4 sulfur cluster binding"/>
    <property type="evidence" value="ECO:0007669"/>
    <property type="project" value="UniProtKB-KW"/>
</dbReference>
<dbReference type="InterPro" id="IPR007197">
    <property type="entry name" value="rSAM"/>
</dbReference>
<dbReference type="SFLD" id="SFLDG01384">
    <property type="entry name" value="thioether_bond_formation_requi"/>
    <property type="match status" value="1"/>
</dbReference>
<dbReference type="InterPro" id="IPR058240">
    <property type="entry name" value="rSAM_sf"/>
</dbReference>
<dbReference type="PROSITE" id="PS01305">
    <property type="entry name" value="MOAA_NIFB_PQQE"/>
    <property type="match status" value="1"/>
</dbReference>
<dbReference type="GO" id="GO:0046872">
    <property type="term" value="F:metal ion binding"/>
    <property type="evidence" value="ECO:0007669"/>
    <property type="project" value="UniProtKB-KW"/>
</dbReference>
<proteinExistence type="predicted"/>
<sequence>MPYFDPSEVHIIERNDLNILFLKKNLKFYQISEETKDKIKAVIQKQEPIIDNSPLTEIELFQDGKNLNILLLNVANDCNLRCSYCYNKHGTYGESADLMSEEIAIKAIDLVFQHFDKVHNIQFFGGEPLLNTKIIRLVCEYVTEKVKNMSGMMPRFGLNTNGTILNDSIIELIKKYKIVVSVSLDGNKEIHDLSRVDLAGKGTYHRVINNIAKIQETTGMLNCIEVTYNINHVKKGVKVFDIIDDFRNNLKLQTQVHISPVAVDCTKYPLVYEDWQSFVELIKREFKKLRAGQEPFLTVAMNLYLRRLLNQESHKLFCLAGFSKLAVNSSGNIYPCNGLACQENMKIAHVDDSPHDFAKKLAQKQKYLASLRKTTFFKDCRTCWIYNVCTYCMIYLLRDGVLDLTQLNSQICMYNRMIVEELVVQLTICKQNKTHWDLLKKYIEK</sequence>
<protein>
    <recommendedName>
        <fullName evidence="7">Radical SAM core domain-containing protein</fullName>
    </recommendedName>
</protein>
<evidence type="ECO:0000256" key="6">
    <source>
        <dbReference type="ARBA" id="ARBA00023014"/>
    </source>
</evidence>
<evidence type="ECO:0000259" key="7">
    <source>
        <dbReference type="PROSITE" id="PS51918"/>
    </source>
</evidence>
<dbReference type="InterPro" id="IPR023885">
    <property type="entry name" value="4Fe4S-binding_SPASM_dom"/>
</dbReference>
<evidence type="ECO:0000313" key="9">
    <source>
        <dbReference type="Proteomes" id="UP000267250"/>
    </source>
</evidence>
<dbReference type="SUPFAM" id="SSF102114">
    <property type="entry name" value="Radical SAM enzymes"/>
    <property type="match status" value="1"/>
</dbReference>
<dbReference type="PANTHER" id="PTHR43273:SF8">
    <property type="entry name" value="RADICAL SAM DOMAIN PROTEIN"/>
    <property type="match status" value="1"/>
</dbReference>
<dbReference type="InterPro" id="IPR023867">
    <property type="entry name" value="Sulphatase_maturase_rSAM"/>
</dbReference>
<dbReference type="Proteomes" id="UP000267250">
    <property type="component" value="Chromosome"/>
</dbReference>
<evidence type="ECO:0000256" key="3">
    <source>
        <dbReference type="ARBA" id="ARBA00022691"/>
    </source>
</evidence>
<dbReference type="InterPro" id="IPR000385">
    <property type="entry name" value="MoaA_NifB_PqqE_Fe-S-bd_CS"/>
</dbReference>
<dbReference type="Pfam" id="PF04055">
    <property type="entry name" value="Radical_SAM"/>
    <property type="match status" value="1"/>
</dbReference>
<dbReference type="CDD" id="cd01335">
    <property type="entry name" value="Radical_SAM"/>
    <property type="match status" value="1"/>
</dbReference>
<dbReference type="GO" id="GO:0016491">
    <property type="term" value="F:oxidoreductase activity"/>
    <property type="evidence" value="ECO:0007669"/>
    <property type="project" value="InterPro"/>
</dbReference>
<dbReference type="PANTHER" id="PTHR43273">
    <property type="entry name" value="ANAEROBIC SULFATASE-MATURATING ENZYME HOMOLOG ASLB-RELATED"/>
    <property type="match status" value="1"/>
</dbReference>
<reference evidence="8 9" key="1">
    <citation type="submission" date="2016-07" db="EMBL/GenBank/DDBJ databases">
        <title>Genome and transcriptome analysis of iron-reducing fermentative bacteria Anoxybacter fermentans.</title>
        <authorList>
            <person name="Zeng X."/>
            <person name="Shao Z."/>
        </authorList>
    </citation>
    <scope>NUCLEOTIDE SEQUENCE [LARGE SCALE GENOMIC DNA]</scope>
    <source>
        <strain evidence="8 9">DY22613</strain>
    </source>
</reference>
<dbReference type="NCBIfam" id="TIGR04085">
    <property type="entry name" value="rSAM_more_4Fe4S"/>
    <property type="match status" value="1"/>
</dbReference>
<gene>
    <name evidence="8" type="ORF">BBF96_08085</name>
</gene>
<name>A0A3S9SYC4_9FIRM</name>
<keyword evidence="4" id="KW-0479">Metal-binding</keyword>
<dbReference type="RefSeq" id="WP_164730964.1">
    <property type="nucleotide sequence ID" value="NZ_CP016379.1"/>
</dbReference>
<comment type="cofactor">
    <cofactor evidence="1">
        <name>[4Fe-4S] cluster</name>
        <dbReference type="ChEBI" id="CHEBI:49883"/>
    </cofactor>
</comment>
<keyword evidence="2" id="KW-0004">4Fe-4S</keyword>
<keyword evidence="3" id="KW-0949">S-adenosyl-L-methionine</keyword>
<evidence type="ECO:0000256" key="4">
    <source>
        <dbReference type="ARBA" id="ARBA00022723"/>
    </source>
</evidence>
<dbReference type="SFLD" id="SFLDG01067">
    <property type="entry name" value="SPASM/twitch_domain_containing"/>
    <property type="match status" value="1"/>
</dbReference>
<dbReference type="InterPro" id="IPR013785">
    <property type="entry name" value="Aldolase_TIM"/>
</dbReference>
<evidence type="ECO:0000256" key="2">
    <source>
        <dbReference type="ARBA" id="ARBA00022485"/>
    </source>
</evidence>
<dbReference type="KEGG" id="aft:BBF96_08085"/>